<evidence type="ECO:0000256" key="1">
    <source>
        <dbReference type="ARBA" id="ARBA00011070"/>
    </source>
</evidence>
<comment type="subcellular location">
    <subcellularLocation>
        <location evidence="6">Endomembrane system</location>
        <topology evidence="6">Single-pass membrane protein</topology>
    </subcellularLocation>
</comment>
<comment type="similarity">
    <text evidence="1">Belongs to the virB8 family.</text>
</comment>
<dbReference type="Proteomes" id="UP000245698">
    <property type="component" value="Unassembled WGS sequence"/>
</dbReference>
<evidence type="ECO:0000256" key="6">
    <source>
        <dbReference type="ARBA" id="ARBA00037847"/>
    </source>
</evidence>
<proteinExistence type="inferred from homology"/>
<feature type="domain" description="Bacterial virulence protein VirB8" evidence="8">
    <location>
        <begin position="19"/>
        <end position="225"/>
    </location>
</feature>
<gene>
    <name evidence="9" type="ORF">BQ8482_360059</name>
</gene>
<keyword evidence="3 7" id="KW-0812">Transmembrane</keyword>
<evidence type="ECO:0000256" key="5">
    <source>
        <dbReference type="ARBA" id="ARBA00023136"/>
    </source>
</evidence>
<keyword evidence="5 7" id="KW-0472">Membrane</keyword>
<dbReference type="InterPro" id="IPR007430">
    <property type="entry name" value="VirB8"/>
</dbReference>
<evidence type="ECO:0000256" key="2">
    <source>
        <dbReference type="ARBA" id="ARBA00014420"/>
    </source>
</evidence>
<dbReference type="InterPro" id="IPR026264">
    <property type="entry name" value="VirB8/PtlE"/>
</dbReference>
<keyword evidence="10" id="KW-1185">Reference proteome</keyword>
<dbReference type="GO" id="GO:0012505">
    <property type="term" value="C:endomembrane system"/>
    <property type="evidence" value="ECO:0007669"/>
    <property type="project" value="UniProtKB-SubCell"/>
</dbReference>
<dbReference type="CDD" id="cd16424">
    <property type="entry name" value="VirB8"/>
    <property type="match status" value="1"/>
</dbReference>
<dbReference type="GO" id="GO:0016020">
    <property type="term" value="C:membrane"/>
    <property type="evidence" value="ECO:0007669"/>
    <property type="project" value="InterPro"/>
</dbReference>
<dbReference type="Gene3D" id="3.10.450.230">
    <property type="entry name" value="VirB8 protein"/>
    <property type="match status" value="1"/>
</dbReference>
<dbReference type="GO" id="GO:0030255">
    <property type="term" value="P:protein secretion by the type IV secretion system"/>
    <property type="evidence" value="ECO:0007669"/>
    <property type="project" value="InterPro"/>
</dbReference>
<organism evidence="9 10">
    <name type="scientific">Mesorhizobium delmotii</name>
    <dbReference type="NCBI Taxonomy" id="1631247"/>
    <lineage>
        <taxon>Bacteria</taxon>
        <taxon>Pseudomonadati</taxon>
        <taxon>Pseudomonadota</taxon>
        <taxon>Alphaproteobacteria</taxon>
        <taxon>Hyphomicrobiales</taxon>
        <taxon>Phyllobacteriaceae</taxon>
        <taxon>Mesorhizobium</taxon>
    </lineage>
</organism>
<reference evidence="10" key="1">
    <citation type="submission" date="2016-12" db="EMBL/GenBank/DDBJ databases">
        <authorList>
            <person name="Brunel B."/>
        </authorList>
    </citation>
    <scope>NUCLEOTIDE SEQUENCE [LARGE SCALE GENOMIC DNA]</scope>
</reference>
<evidence type="ECO:0000256" key="3">
    <source>
        <dbReference type="ARBA" id="ARBA00022692"/>
    </source>
</evidence>
<evidence type="ECO:0000313" key="9">
    <source>
        <dbReference type="EMBL" id="SJM33658.1"/>
    </source>
</evidence>
<keyword evidence="4 7" id="KW-1133">Transmembrane helix</keyword>
<dbReference type="RefSeq" id="WP_123150352.1">
    <property type="nucleotide sequence ID" value="NZ_FUIG01000044.1"/>
</dbReference>
<evidence type="ECO:0000313" key="10">
    <source>
        <dbReference type="Proteomes" id="UP000245698"/>
    </source>
</evidence>
<dbReference type="InterPro" id="IPR032710">
    <property type="entry name" value="NTF2-like_dom_sf"/>
</dbReference>
<dbReference type="Pfam" id="PF04335">
    <property type="entry name" value="VirB8"/>
    <property type="match status" value="1"/>
</dbReference>
<dbReference type="SUPFAM" id="SSF54427">
    <property type="entry name" value="NTF2-like"/>
    <property type="match status" value="1"/>
</dbReference>
<protein>
    <recommendedName>
        <fullName evidence="2">Type IV secretion system protein virB8</fullName>
    </recommendedName>
</protein>
<evidence type="ECO:0000256" key="7">
    <source>
        <dbReference type="SAM" id="Phobius"/>
    </source>
</evidence>
<name>A0A2P9AR64_9HYPH</name>
<evidence type="ECO:0000259" key="8">
    <source>
        <dbReference type="Pfam" id="PF04335"/>
    </source>
</evidence>
<accession>A0A2P9AR64</accession>
<feature type="transmembrane region" description="Helical" evidence="7">
    <location>
        <begin position="36"/>
        <end position="59"/>
    </location>
</feature>
<dbReference type="AlphaFoldDB" id="A0A2P9AR64"/>
<dbReference type="EMBL" id="FUIG01000044">
    <property type="protein sequence ID" value="SJM33658.1"/>
    <property type="molecule type" value="Genomic_DNA"/>
</dbReference>
<evidence type="ECO:0000256" key="4">
    <source>
        <dbReference type="ARBA" id="ARBA00022989"/>
    </source>
</evidence>
<sequence>MSNAPTETGLVDQRYYQQGKSWEDDTHRRLRRSRTFAWLLTGVFGVIALLSLVALVLVFPLKQYEPYMVAVDKTTGHLEIARALKPGDLSQDEAVTAANIVRYIRARETYDPRMIKSNFDLAQLYSTGAAADDLVREFTPSNPNSRDKRYGMDTTIAVTVKSVSFLNRTTATVRLSTEETRQNTTRREHWVAVIKFRYTSTPLKNEYRFDNPLGFQVTEYRRDQESLPDAAPADRTVQ</sequence>
<dbReference type="PIRSF" id="PIRSF003299">
    <property type="entry name" value="VirB8_PtlE"/>
    <property type="match status" value="1"/>
</dbReference>